<comment type="caution">
    <text evidence="6">The sequence shown here is derived from an EMBL/GenBank/DDBJ whole genome shotgun (WGS) entry which is preliminary data.</text>
</comment>
<dbReference type="RefSeq" id="WP_146521845.1">
    <property type="nucleotide sequence ID" value="NZ_CP151726.1"/>
</dbReference>
<dbReference type="InterPro" id="IPR023753">
    <property type="entry name" value="FAD/NAD-binding_dom"/>
</dbReference>
<name>A0A5C6AIZ8_9BACT</name>
<dbReference type="OrthoDB" id="9772934at2"/>
<dbReference type="InterPro" id="IPR051169">
    <property type="entry name" value="NADH-Q_oxidoreductase"/>
</dbReference>
<evidence type="ECO:0000259" key="5">
    <source>
        <dbReference type="Pfam" id="PF07992"/>
    </source>
</evidence>
<feature type="domain" description="FAD/NAD(P)-binding" evidence="5">
    <location>
        <begin position="5"/>
        <end position="289"/>
    </location>
</feature>
<dbReference type="NCBIfam" id="TIGR03169">
    <property type="entry name" value="Nterm_to_SelD"/>
    <property type="match status" value="1"/>
</dbReference>
<dbReference type="EMBL" id="SJPN01000006">
    <property type="protein sequence ID" value="TWT98213.1"/>
    <property type="molecule type" value="Genomic_DNA"/>
</dbReference>
<evidence type="ECO:0000256" key="3">
    <source>
        <dbReference type="ARBA" id="ARBA00022827"/>
    </source>
</evidence>
<dbReference type="InterPro" id="IPR036188">
    <property type="entry name" value="FAD/NAD-bd_sf"/>
</dbReference>
<sequence>MNTKNVVLLGIGHTNAHVVKQWASDPIPGCTLTCISKFPTATYSGMLPGTLGWQFSDDEMRIDLAALAANAGASLILADTNGLDLESGMIRFSDHEPIPFDVLSIGVGSMPAGWREHADSPLLVPIKPMQNFLQRLNTHLESVTRQKREHAKVAIVGGGVASVEIAFCLQQQCGKRDFQCELEIEIFTSSQRVAEGMKPRSVDRIERLLRKRGITVRSGMRVTDVGESDLTTADGTRHAVDCVIWATGAAAPPVLEHLGLQSDERGFVATRDTLQSLSDPRIFAVGDSGTIIESPSPKAGVYAVRQCPILWGNLRAFLSNASLQRFTPQKDFLKLLNTGDGKALLEYGPLTFHAGWCWHLKTWIDKRFIGEFQINEALNNAEQRAES</sequence>
<dbReference type="GO" id="GO:0003955">
    <property type="term" value="F:NAD(P)H dehydrogenase (quinone) activity"/>
    <property type="evidence" value="ECO:0007669"/>
    <property type="project" value="TreeGrafter"/>
</dbReference>
<keyword evidence="4 6" id="KW-0560">Oxidoreductase</keyword>
<evidence type="ECO:0000313" key="7">
    <source>
        <dbReference type="Proteomes" id="UP000320176"/>
    </source>
</evidence>
<dbReference type="PANTHER" id="PTHR42913">
    <property type="entry name" value="APOPTOSIS-INDUCING FACTOR 1"/>
    <property type="match status" value="1"/>
</dbReference>
<evidence type="ECO:0000256" key="2">
    <source>
        <dbReference type="ARBA" id="ARBA00022630"/>
    </source>
</evidence>
<dbReference type="AlphaFoldDB" id="A0A5C6AIZ8"/>
<keyword evidence="3" id="KW-0274">FAD</keyword>
<keyword evidence="7" id="KW-1185">Reference proteome</keyword>
<dbReference type="Gene3D" id="3.50.50.100">
    <property type="match status" value="1"/>
</dbReference>
<dbReference type="Pfam" id="PF07992">
    <property type="entry name" value="Pyr_redox_2"/>
    <property type="match status" value="1"/>
</dbReference>
<protein>
    <submittedName>
        <fullName evidence="6">NADH dehydrogenase-like protein YjlD</fullName>
        <ecNumber evidence="6">1.6.99.-</ecNumber>
    </submittedName>
</protein>
<proteinExistence type="predicted"/>
<dbReference type="InterPro" id="IPR017584">
    <property type="entry name" value="Pyridine_nucleo_diS_OxRdtase_N"/>
</dbReference>
<reference evidence="6 7" key="1">
    <citation type="submission" date="2019-02" db="EMBL/GenBank/DDBJ databases">
        <title>Deep-cultivation of Planctomycetes and their phenomic and genomic characterization uncovers novel biology.</title>
        <authorList>
            <person name="Wiegand S."/>
            <person name="Jogler M."/>
            <person name="Boedeker C."/>
            <person name="Pinto D."/>
            <person name="Vollmers J."/>
            <person name="Rivas-Marin E."/>
            <person name="Kohn T."/>
            <person name="Peeters S.H."/>
            <person name="Heuer A."/>
            <person name="Rast P."/>
            <person name="Oberbeckmann S."/>
            <person name="Bunk B."/>
            <person name="Jeske O."/>
            <person name="Meyerdierks A."/>
            <person name="Storesund J.E."/>
            <person name="Kallscheuer N."/>
            <person name="Luecker S."/>
            <person name="Lage O.M."/>
            <person name="Pohl T."/>
            <person name="Merkel B.J."/>
            <person name="Hornburger P."/>
            <person name="Mueller R.-W."/>
            <person name="Bruemmer F."/>
            <person name="Labrenz M."/>
            <person name="Spormann A.M."/>
            <person name="Op Den Camp H."/>
            <person name="Overmann J."/>
            <person name="Amann R."/>
            <person name="Jetten M.S.M."/>
            <person name="Mascher T."/>
            <person name="Medema M.H."/>
            <person name="Devos D.P."/>
            <person name="Kaster A.-K."/>
            <person name="Ovreas L."/>
            <person name="Rohde M."/>
            <person name="Galperin M.Y."/>
            <person name="Jogler C."/>
        </authorList>
    </citation>
    <scope>NUCLEOTIDE SEQUENCE [LARGE SCALE GENOMIC DNA]</scope>
    <source>
        <strain evidence="6 7">Pla52n</strain>
    </source>
</reference>
<keyword evidence="2" id="KW-0285">Flavoprotein</keyword>
<dbReference type="Proteomes" id="UP000320176">
    <property type="component" value="Unassembled WGS sequence"/>
</dbReference>
<organism evidence="6 7">
    <name type="scientific">Stieleria varia</name>
    <dbReference type="NCBI Taxonomy" id="2528005"/>
    <lineage>
        <taxon>Bacteria</taxon>
        <taxon>Pseudomonadati</taxon>
        <taxon>Planctomycetota</taxon>
        <taxon>Planctomycetia</taxon>
        <taxon>Pirellulales</taxon>
        <taxon>Pirellulaceae</taxon>
        <taxon>Stieleria</taxon>
    </lineage>
</organism>
<evidence type="ECO:0000256" key="4">
    <source>
        <dbReference type="ARBA" id="ARBA00023002"/>
    </source>
</evidence>
<dbReference type="EC" id="1.6.99.-" evidence="6"/>
<gene>
    <name evidence="6" type="primary">yjlD_1</name>
    <name evidence="6" type="ORF">Pla52n_47230</name>
</gene>
<comment type="cofactor">
    <cofactor evidence="1">
        <name>FAD</name>
        <dbReference type="ChEBI" id="CHEBI:57692"/>
    </cofactor>
</comment>
<evidence type="ECO:0000256" key="1">
    <source>
        <dbReference type="ARBA" id="ARBA00001974"/>
    </source>
</evidence>
<dbReference type="SUPFAM" id="SSF51905">
    <property type="entry name" value="FAD/NAD(P)-binding domain"/>
    <property type="match status" value="2"/>
</dbReference>
<accession>A0A5C6AIZ8</accession>
<dbReference type="PANTHER" id="PTHR42913:SF9">
    <property type="entry name" value="SLR1591 PROTEIN"/>
    <property type="match status" value="1"/>
</dbReference>
<dbReference type="GO" id="GO:0019646">
    <property type="term" value="P:aerobic electron transport chain"/>
    <property type="evidence" value="ECO:0007669"/>
    <property type="project" value="TreeGrafter"/>
</dbReference>
<evidence type="ECO:0000313" key="6">
    <source>
        <dbReference type="EMBL" id="TWT98213.1"/>
    </source>
</evidence>